<gene>
    <name evidence="1" type="ORF">CGS26_19620</name>
</gene>
<dbReference type="AlphaFoldDB" id="A0AAE6I9Z6"/>
<evidence type="ECO:0000313" key="1">
    <source>
        <dbReference type="EMBL" id="QDY34519.1"/>
    </source>
</evidence>
<evidence type="ECO:0000313" key="2">
    <source>
        <dbReference type="Proteomes" id="UP000962161"/>
    </source>
</evidence>
<geneLocation type="plasmid" evidence="1 2">
    <name>unnamed1</name>
</geneLocation>
<dbReference type="Proteomes" id="UP000962161">
    <property type="component" value="Plasmid unnamed1"/>
</dbReference>
<proteinExistence type="predicted"/>
<accession>A0AAE6I9Z6</accession>
<name>A0AAE6I9Z6_CLOSG</name>
<dbReference type="EMBL" id="CP022406">
    <property type="protein sequence ID" value="QDY34519.1"/>
    <property type="molecule type" value="Genomic_DNA"/>
</dbReference>
<protein>
    <submittedName>
        <fullName evidence="1">Uncharacterized protein</fullName>
    </submittedName>
</protein>
<keyword evidence="1" id="KW-0614">Plasmid</keyword>
<dbReference type="RefSeq" id="WP_061329706.1">
    <property type="nucleotide sequence ID" value="NZ_CP022406.1"/>
</dbReference>
<sequence length="124" mass="14438">MLNLQFEFIMKEEGNKKMRVIDADKLFEEIKRNDLEFMQQANLMICLKNIIDRQPTISKTIGIPNICDYCEREKDIIKIDNRDYYNPDSLTVGIIDNKLLATTENLVGEQDINYCPICGKKLDS</sequence>
<organism evidence="1 2">
    <name type="scientific">Clostridium sporogenes</name>
    <dbReference type="NCBI Taxonomy" id="1509"/>
    <lineage>
        <taxon>Bacteria</taxon>
        <taxon>Bacillati</taxon>
        <taxon>Bacillota</taxon>
        <taxon>Clostridia</taxon>
        <taxon>Eubacteriales</taxon>
        <taxon>Clostridiaceae</taxon>
        <taxon>Clostridium</taxon>
    </lineage>
</organism>
<reference evidence="1" key="1">
    <citation type="submission" date="2017-07" db="EMBL/GenBank/DDBJ databases">
        <title>Genome sequencing of BoNT-producing clostridia.</title>
        <authorList>
            <person name="Williamson C."/>
        </authorList>
    </citation>
    <scope>NUCLEOTIDE SEQUENCE</scope>
    <source>
        <strain evidence="1">AM553</strain>
        <plasmid evidence="1">unnamed1</plasmid>
    </source>
</reference>